<dbReference type="InterPro" id="IPR046341">
    <property type="entry name" value="SET_dom_sf"/>
</dbReference>
<evidence type="ECO:0000259" key="1">
    <source>
        <dbReference type="PROSITE" id="PS50280"/>
    </source>
</evidence>
<accession>A0A8H3VQT4</accession>
<proteinExistence type="predicted"/>
<dbReference type="Gene3D" id="2.170.270.10">
    <property type="entry name" value="SET domain"/>
    <property type="match status" value="1"/>
</dbReference>
<gene>
    <name evidence="2" type="ORF">EG327_005701</name>
</gene>
<evidence type="ECO:0000313" key="3">
    <source>
        <dbReference type="Proteomes" id="UP000490939"/>
    </source>
</evidence>
<dbReference type="AlphaFoldDB" id="A0A8H3VQT4"/>
<organism evidence="2 3">
    <name type="scientific">Venturia inaequalis</name>
    <name type="common">Apple scab fungus</name>
    <dbReference type="NCBI Taxonomy" id="5025"/>
    <lineage>
        <taxon>Eukaryota</taxon>
        <taxon>Fungi</taxon>
        <taxon>Dikarya</taxon>
        <taxon>Ascomycota</taxon>
        <taxon>Pezizomycotina</taxon>
        <taxon>Dothideomycetes</taxon>
        <taxon>Pleosporomycetidae</taxon>
        <taxon>Venturiales</taxon>
        <taxon>Venturiaceae</taxon>
        <taxon>Venturia</taxon>
    </lineage>
</organism>
<dbReference type="SMART" id="SM00317">
    <property type="entry name" value="SET"/>
    <property type="match status" value="1"/>
</dbReference>
<sequence>MSHFTRTKNVIQLAQPHSSLRFLGRPVSSIRSFHAGPRNRSGQVVLDSKAGKDESALAINKIRSTKFSMFTRNKTTKAEVLTEDIEVIASLNSLELSGPNSPIKIQETPGKGYGVFATRSIPTGTIILAETPLVQSSTANKVAIEVSCVLLNPKEQSFFRLFKGTRKASEDDSSTIQIWNTNQFNIPHESNIGCLYAKASLMNHSCEPNADYTFTKEKHIVITTTRDIEEGEEVTISYVGPEVQTMPVEYRKTAILERSGFECQCDACVGGRRVKGVPRFLMDRHLPFPMQRLSDIKIFNVSDEISRRGAIEANKLVEEWAADFRKRAEYWQTIIENHARTKGDATMFSPEIVQWITTHIVRTHNQWLGGQLQNKLHNKSLTEIPDKLTIDLDSKTYIVPEDILVPYLNRMMLRAKHRLLNGSASGVGLLSVQKLVRGIPGKEHDLSYECAEVVRGVEHADALEAMGMDQREMYRMALDASIERHMNAGFGKGFFKK</sequence>
<dbReference type="InterPro" id="IPR001214">
    <property type="entry name" value="SET_dom"/>
</dbReference>
<dbReference type="CDD" id="cd20071">
    <property type="entry name" value="SET_SMYD"/>
    <property type="match status" value="1"/>
</dbReference>
<protein>
    <recommendedName>
        <fullName evidence="1">SET domain-containing protein</fullName>
    </recommendedName>
</protein>
<dbReference type="InterPro" id="IPR053185">
    <property type="entry name" value="SET_domain_protein"/>
</dbReference>
<dbReference type="PANTHER" id="PTHR47332">
    <property type="entry name" value="SET DOMAIN-CONTAINING PROTEIN 5"/>
    <property type="match status" value="1"/>
</dbReference>
<evidence type="ECO:0000313" key="2">
    <source>
        <dbReference type="EMBL" id="KAE9993290.1"/>
    </source>
</evidence>
<dbReference type="PROSITE" id="PS50280">
    <property type="entry name" value="SET"/>
    <property type="match status" value="1"/>
</dbReference>
<dbReference type="PANTHER" id="PTHR47332:SF4">
    <property type="entry name" value="SET DOMAIN-CONTAINING PROTEIN 5"/>
    <property type="match status" value="1"/>
</dbReference>
<feature type="domain" description="SET" evidence="1">
    <location>
        <begin position="101"/>
        <end position="239"/>
    </location>
</feature>
<dbReference type="EMBL" id="WNWR01000033">
    <property type="protein sequence ID" value="KAE9993290.1"/>
    <property type="molecule type" value="Genomic_DNA"/>
</dbReference>
<dbReference type="Proteomes" id="UP000490939">
    <property type="component" value="Unassembled WGS sequence"/>
</dbReference>
<name>A0A8H3VQT4_VENIN</name>
<comment type="caution">
    <text evidence="2">The sequence shown here is derived from an EMBL/GenBank/DDBJ whole genome shotgun (WGS) entry which is preliminary data.</text>
</comment>
<keyword evidence="3" id="KW-1185">Reference proteome</keyword>
<dbReference type="Pfam" id="PF00856">
    <property type="entry name" value="SET"/>
    <property type="match status" value="1"/>
</dbReference>
<dbReference type="OrthoDB" id="265717at2759"/>
<reference evidence="2 3" key="1">
    <citation type="submission" date="2019-07" db="EMBL/GenBank/DDBJ databases">
        <title>Venturia inaequalis Genome Resource.</title>
        <authorList>
            <person name="Lichtner F.J."/>
        </authorList>
    </citation>
    <scope>NUCLEOTIDE SEQUENCE [LARGE SCALE GENOMIC DNA]</scope>
    <source>
        <strain evidence="2 3">DMI_063113</strain>
    </source>
</reference>
<dbReference type="SUPFAM" id="SSF82199">
    <property type="entry name" value="SET domain"/>
    <property type="match status" value="1"/>
</dbReference>